<keyword evidence="2" id="KW-0677">Repeat</keyword>
<dbReference type="AlphaFoldDB" id="A0A0M0JL60"/>
<feature type="region of interest" description="Disordered" evidence="4">
    <location>
        <begin position="243"/>
        <end position="288"/>
    </location>
</feature>
<sequence length="684" mass="73801">MARQAEMVAKAEAIKEEAIEAYRRAAVVRIQRQCKARREREDYFHELEEGSIGTNHSPVKPPIPPFKALKAGPDGVLRVMTPGMAPGGSPRLHSPMKEKSAFGDDAPPPPPPKAEGMSNAYGVYGVAKAPRLPTVNTPGANPSPSKSPSPTERHKVGTWLQQRLPSPMRAGAAITNIFGGFSGRPELQPGPAKAHADALLAAETEGMPMPRFPGQARAFKISERIEVKAAEVAAAAAVIESKKGSPKAIRAPKMTTSKWRGDGKEPAPSSPAPAPADHEAPPTPYGELFKGMERKSAESLPDFIRRALVEKQIELIELMRSLDTDGSGHITAFEFIHVVSNAGLTVPPREVGNVFRALDTDASGSLSYEELSRLLGRSLIVAPSISGGRASNAVPLRKVDSVVKSEANIFGGFKVTVGEGAEPVPNQIRTALNERHARVVDLFKQMDDDGSGHISCAEFIKALEEFGLQAPYETMSAVFASFDIDGSGSIEYKELEQLLIKSFVKAPTLAPMPIQAHNKYMLRTGKVKRQDHQIFRGFVFESGPDADSIPTQLRQAIEDRHARIIDLFHQIDADGSGAIDAVEFTTGMEQFGLKDVPANHLSAVFQSLDLDGSGSIELNELERAIKRSKLEQPTIETLNWREHNAVQAGAALVSKAKDLPAPKSGAIVKAKDSATRKESPRKKG</sequence>
<dbReference type="InterPro" id="IPR051581">
    <property type="entry name" value="Ca-bind"/>
</dbReference>
<dbReference type="Proteomes" id="UP000037460">
    <property type="component" value="Unassembled WGS sequence"/>
</dbReference>
<feature type="compositionally biased region" description="Polar residues" evidence="4">
    <location>
        <begin position="134"/>
        <end position="150"/>
    </location>
</feature>
<dbReference type="EMBL" id="JWZX01002771">
    <property type="protein sequence ID" value="KOO27052.1"/>
    <property type="molecule type" value="Genomic_DNA"/>
</dbReference>
<evidence type="ECO:0000256" key="4">
    <source>
        <dbReference type="SAM" id="MobiDB-lite"/>
    </source>
</evidence>
<name>A0A0M0JL60_9EUKA</name>
<keyword evidence="7" id="KW-1185">Reference proteome</keyword>
<evidence type="ECO:0000259" key="5">
    <source>
        <dbReference type="PROSITE" id="PS50222"/>
    </source>
</evidence>
<feature type="compositionally biased region" description="Basic and acidic residues" evidence="4">
    <location>
        <begin position="669"/>
        <end position="678"/>
    </location>
</feature>
<dbReference type="InterPro" id="IPR011992">
    <property type="entry name" value="EF-hand-dom_pair"/>
</dbReference>
<gene>
    <name evidence="6" type="ORF">Ctob_004131</name>
</gene>
<feature type="domain" description="EF-hand" evidence="5">
    <location>
        <begin position="470"/>
        <end position="505"/>
    </location>
</feature>
<feature type="domain" description="EF-hand" evidence="5">
    <location>
        <begin position="310"/>
        <end position="345"/>
    </location>
</feature>
<dbReference type="InterPro" id="IPR018247">
    <property type="entry name" value="EF_Hand_1_Ca_BS"/>
</dbReference>
<dbReference type="PANTHER" id="PTHR34524">
    <property type="entry name" value="CALCYPHOSIN"/>
    <property type="match status" value="1"/>
</dbReference>
<dbReference type="CDD" id="cd00051">
    <property type="entry name" value="EFh"/>
    <property type="match status" value="3"/>
</dbReference>
<feature type="domain" description="EF-hand" evidence="5">
    <location>
        <begin position="559"/>
        <end position="594"/>
    </location>
</feature>
<protein>
    <submittedName>
        <fullName evidence="6">Calcium-dependent protein kinase 20-like protein</fullName>
    </submittedName>
</protein>
<comment type="caution">
    <text evidence="6">The sequence shown here is derived from an EMBL/GenBank/DDBJ whole genome shotgun (WGS) entry which is preliminary data.</text>
</comment>
<proteinExistence type="predicted"/>
<keyword evidence="1" id="KW-0479">Metal-binding</keyword>
<dbReference type="SUPFAM" id="SSF47473">
    <property type="entry name" value="EF-hand"/>
    <property type="match status" value="2"/>
</dbReference>
<evidence type="ECO:0000313" key="7">
    <source>
        <dbReference type="Proteomes" id="UP000037460"/>
    </source>
</evidence>
<keyword evidence="3" id="KW-0106">Calcium</keyword>
<dbReference type="SMART" id="SM00054">
    <property type="entry name" value="EFh"/>
    <property type="match status" value="6"/>
</dbReference>
<dbReference type="Pfam" id="PF13499">
    <property type="entry name" value="EF-hand_7"/>
    <property type="match status" value="2"/>
</dbReference>
<accession>A0A0M0JL60</accession>
<keyword evidence="6" id="KW-0808">Transferase</keyword>
<reference evidence="7" key="1">
    <citation type="journal article" date="2015" name="PLoS Genet.">
        <title>Genome Sequence and Transcriptome Analyses of Chrysochromulina tobin: Metabolic Tools for Enhanced Algal Fitness in the Prominent Order Prymnesiales (Haptophyceae).</title>
        <authorList>
            <person name="Hovde B.T."/>
            <person name="Deodato C.R."/>
            <person name="Hunsperger H.M."/>
            <person name="Ryken S.A."/>
            <person name="Yost W."/>
            <person name="Jha R.K."/>
            <person name="Patterson J."/>
            <person name="Monnat R.J. Jr."/>
            <person name="Barlow S.B."/>
            <person name="Starkenburg S.R."/>
            <person name="Cattolico R.A."/>
        </authorList>
    </citation>
    <scope>NUCLEOTIDE SEQUENCE</scope>
    <source>
        <strain evidence="7">CCMP291</strain>
    </source>
</reference>
<dbReference type="PROSITE" id="PS00018">
    <property type="entry name" value="EF_HAND_1"/>
    <property type="match status" value="6"/>
</dbReference>
<feature type="domain" description="EF-hand" evidence="5">
    <location>
        <begin position="596"/>
        <end position="631"/>
    </location>
</feature>
<dbReference type="PROSITE" id="PS50222">
    <property type="entry name" value="EF_HAND_2"/>
    <property type="match status" value="6"/>
</dbReference>
<feature type="domain" description="EF-hand" evidence="5">
    <location>
        <begin position="434"/>
        <end position="469"/>
    </location>
</feature>
<dbReference type="InterPro" id="IPR002048">
    <property type="entry name" value="EF_hand_dom"/>
</dbReference>
<evidence type="ECO:0000313" key="6">
    <source>
        <dbReference type="EMBL" id="KOO27052.1"/>
    </source>
</evidence>
<dbReference type="GO" id="GO:0016301">
    <property type="term" value="F:kinase activity"/>
    <property type="evidence" value="ECO:0007669"/>
    <property type="project" value="UniProtKB-KW"/>
</dbReference>
<dbReference type="GO" id="GO:0005509">
    <property type="term" value="F:calcium ion binding"/>
    <property type="evidence" value="ECO:0007669"/>
    <property type="project" value="InterPro"/>
</dbReference>
<feature type="region of interest" description="Disordered" evidence="4">
    <location>
        <begin position="132"/>
        <end position="155"/>
    </location>
</feature>
<dbReference type="Gene3D" id="1.10.238.10">
    <property type="entry name" value="EF-hand"/>
    <property type="match status" value="3"/>
</dbReference>
<keyword evidence="6" id="KW-0418">Kinase</keyword>
<evidence type="ECO:0000256" key="1">
    <source>
        <dbReference type="ARBA" id="ARBA00022723"/>
    </source>
</evidence>
<feature type="region of interest" description="Disordered" evidence="4">
    <location>
        <begin position="83"/>
        <end position="118"/>
    </location>
</feature>
<organism evidence="6 7">
    <name type="scientific">Chrysochromulina tobinii</name>
    <dbReference type="NCBI Taxonomy" id="1460289"/>
    <lineage>
        <taxon>Eukaryota</taxon>
        <taxon>Haptista</taxon>
        <taxon>Haptophyta</taxon>
        <taxon>Prymnesiophyceae</taxon>
        <taxon>Prymnesiales</taxon>
        <taxon>Chrysochromulinaceae</taxon>
        <taxon>Chrysochromulina</taxon>
    </lineage>
</organism>
<dbReference type="OrthoDB" id="26525at2759"/>
<evidence type="ECO:0000256" key="3">
    <source>
        <dbReference type="ARBA" id="ARBA00022837"/>
    </source>
</evidence>
<dbReference type="PANTHER" id="PTHR34524:SF6">
    <property type="entry name" value="CALCYPHOSINE LIKE"/>
    <property type="match status" value="1"/>
</dbReference>
<feature type="domain" description="EF-hand" evidence="5">
    <location>
        <begin position="346"/>
        <end position="381"/>
    </location>
</feature>
<evidence type="ECO:0000256" key="2">
    <source>
        <dbReference type="ARBA" id="ARBA00022737"/>
    </source>
</evidence>
<feature type="region of interest" description="Disordered" evidence="4">
    <location>
        <begin position="663"/>
        <end position="684"/>
    </location>
</feature>
<dbReference type="Pfam" id="PF13202">
    <property type="entry name" value="EF-hand_5"/>
    <property type="match status" value="2"/>
</dbReference>